<reference evidence="1 2" key="1">
    <citation type="submission" date="2020-03" db="EMBL/GenBank/DDBJ databases">
        <title>Genome Sequence of industrial isolate, B5A.</title>
        <authorList>
            <person name="Sharma S."/>
            <person name="Patil P.B."/>
            <person name="Korpole S."/>
        </authorList>
    </citation>
    <scope>NUCLEOTIDE SEQUENCE [LARGE SCALE GENOMIC DNA]</scope>
    <source>
        <strain evidence="1 2">PI-S10-B5A</strain>
    </source>
</reference>
<dbReference type="Pfam" id="PF12787">
    <property type="entry name" value="EcsC"/>
    <property type="match status" value="1"/>
</dbReference>
<dbReference type="EMBL" id="JAAOXG010000090">
    <property type="protein sequence ID" value="NNJ33189.1"/>
    <property type="molecule type" value="Genomic_DNA"/>
</dbReference>
<organism evidence="1 2">
    <name type="scientific">Lacrimispora defluvii</name>
    <dbReference type="NCBI Taxonomy" id="2719233"/>
    <lineage>
        <taxon>Bacteria</taxon>
        <taxon>Bacillati</taxon>
        <taxon>Bacillota</taxon>
        <taxon>Clostridia</taxon>
        <taxon>Lachnospirales</taxon>
        <taxon>Lachnospiraceae</taxon>
        <taxon>Lacrimispora</taxon>
    </lineage>
</organism>
<dbReference type="InterPro" id="IPR024787">
    <property type="entry name" value="EcsC"/>
</dbReference>
<keyword evidence="2" id="KW-1185">Reference proteome</keyword>
<dbReference type="Proteomes" id="UP000539052">
    <property type="component" value="Unassembled WGS sequence"/>
</dbReference>
<name>A0ABX1VYK0_9FIRM</name>
<accession>A0ABX1VYK0</accession>
<dbReference type="PANTHER" id="PTHR41260:SF1">
    <property type="entry name" value="PROTEIN ECSC"/>
    <property type="match status" value="1"/>
</dbReference>
<gene>
    <name evidence="1" type="ORF">G9470_25885</name>
</gene>
<comment type="caution">
    <text evidence="1">The sequence shown here is derived from an EMBL/GenBank/DDBJ whole genome shotgun (WGS) entry which is preliminary data.</text>
</comment>
<protein>
    <submittedName>
        <fullName evidence="1">EcsC family protein</fullName>
    </submittedName>
</protein>
<sequence length="355" mass="39840">MIGNDLPEKDGKKIHGIYDDTKVELVNGITKKELASQTEFCFHSFLAGVFLYVVTNTTNRSGKKTIRSVTQEYVLSFTSRIEEITLLEDNVSDRVRTYDHRKATPNISISDFEDICFARSYNISKLVSSYKTQDFFIAFAEGGATGFFGFAGIPFNLVLSTFIYFRAVQSIAMYYGYDVKNSAEELVIASEVFTKALSPTQQDVNNELTATISKVMLMSQASMIKQTAQKTWSDMASKGGIPLLMTQMRALAYKSAQTALDKAGQKGLENSLFREVFEQIGKKLTKEVIKKGVPFVSAIMGAFIDAAQMKKVLDYADVFYQKRFILEKENRIMEISGEDCIIIDTDIIVNENKTD</sequence>
<dbReference type="PANTHER" id="PTHR41260">
    <property type="entry name" value="PROTEIN ECSC"/>
    <property type="match status" value="1"/>
</dbReference>
<evidence type="ECO:0000313" key="2">
    <source>
        <dbReference type="Proteomes" id="UP000539052"/>
    </source>
</evidence>
<evidence type="ECO:0000313" key="1">
    <source>
        <dbReference type="EMBL" id="NNJ33189.1"/>
    </source>
</evidence>
<proteinExistence type="predicted"/>